<feature type="transmembrane region" description="Helical" evidence="2">
    <location>
        <begin position="18"/>
        <end position="37"/>
    </location>
</feature>
<dbReference type="Proteomes" id="UP001159200">
    <property type="component" value="Unassembled WGS sequence"/>
</dbReference>
<evidence type="ECO:0000313" key="4">
    <source>
        <dbReference type="Proteomes" id="UP001159200"/>
    </source>
</evidence>
<proteinExistence type="predicted"/>
<keyword evidence="2" id="KW-0472">Membrane</keyword>
<evidence type="ECO:0000313" key="3">
    <source>
        <dbReference type="EMBL" id="MDH5158830.1"/>
    </source>
</evidence>
<organism evidence="3 4">
    <name type="scientific">Staphylococcus cohnii</name>
    <dbReference type="NCBI Taxonomy" id="29382"/>
    <lineage>
        <taxon>Bacteria</taxon>
        <taxon>Bacillati</taxon>
        <taxon>Bacillota</taxon>
        <taxon>Bacilli</taxon>
        <taxon>Bacillales</taxon>
        <taxon>Staphylococcaceae</taxon>
        <taxon>Staphylococcus</taxon>
        <taxon>Staphylococcus cohnii species complex</taxon>
    </lineage>
</organism>
<keyword evidence="1" id="KW-0175">Coiled coil</keyword>
<protein>
    <recommendedName>
        <fullName evidence="5">Transposon-related protein</fullName>
    </recommendedName>
</protein>
<dbReference type="RefSeq" id="WP_049949175.1">
    <property type="nucleotide sequence ID" value="NZ_JAROYJ010000013.1"/>
</dbReference>
<feature type="coiled-coil region" evidence="1">
    <location>
        <begin position="40"/>
        <end position="84"/>
    </location>
</feature>
<evidence type="ECO:0008006" key="5">
    <source>
        <dbReference type="Google" id="ProtNLM"/>
    </source>
</evidence>
<comment type="caution">
    <text evidence="3">The sequence shown here is derived from an EMBL/GenBank/DDBJ whole genome shotgun (WGS) entry which is preliminary data.</text>
</comment>
<keyword evidence="2" id="KW-1133">Transmembrane helix</keyword>
<reference evidence="3 4" key="1">
    <citation type="submission" date="2023-03" db="EMBL/GenBank/DDBJ databases">
        <title>Bacterial isolates from washroom surfaces on a university campus.</title>
        <authorList>
            <person name="Holman D.B."/>
            <person name="Gzyl K.E."/>
            <person name="Taheri A.E."/>
        </authorList>
    </citation>
    <scope>NUCLEOTIDE SEQUENCE [LARGE SCALE GENOMIC DNA]</scope>
    <source>
        <strain evidence="3 4">RD01</strain>
    </source>
</reference>
<evidence type="ECO:0000256" key="2">
    <source>
        <dbReference type="SAM" id="Phobius"/>
    </source>
</evidence>
<dbReference type="EMBL" id="JAROYR010000018">
    <property type="protein sequence ID" value="MDH5158830.1"/>
    <property type="molecule type" value="Genomic_DNA"/>
</dbReference>
<gene>
    <name evidence="3" type="ORF">P5X59_10970</name>
</gene>
<name>A0ABT6J2S9_9STAP</name>
<keyword evidence="4" id="KW-1185">Reference proteome</keyword>
<evidence type="ECO:0000256" key="1">
    <source>
        <dbReference type="SAM" id="Coils"/>
    </source>
</evidence>
<sequence>MTNNKSENNNKKSNPTKIFGYIIVLLVLIGTIIYFVYSSQNDTNSENESLKRTVNELQKDNDKKEDLINRLDAKNVNKEEEEIRKKAKEFVKVLYVTDPQMDDKKRYENAKKVMDKSLADQYYGDKRKSPIKYKTEIENVNIYSERYSPKKSDYHMYLTLTQAIKDNNGKIVSSRDVASEMTLKQEKSNDWKVVKFKQFDDQKNEYKDEDKD</sequence>
<accession>A0ABT6J2S9</accession>
<keyword evidence="2" id="KW-0812">Transmembrane</keyword>